<gene>
    <name evidence="3" type="ORF">MNBD_GAMMA05-1116</name>
</gene>
<keyword evidence="2" id="KW-0802">TPR repeat</keyword>
<dbReference type="PANTHER" id="PTHR44858:SF1">
    <property type="entry name" value="UDP-N-ACETYLGLUCOSAMINE--PEPTIDE N-ACETYLGLUCOSAMINYLTRANSFERASE SPINDLY-RELATED"/>
    <property type="match status" value="1"/>
</dbReference>
<evidence type="ECO:0000256" key="2">
    <source>
        <dbReference type="ARBA" id="ARBA00022803"/>
    </source>
</evidence>
<dbReference type="EMBL" id="UOFE01000028">
    <property type="protein sequence ID" value="VAW52530.1"/>
    <property type="molecule type" value="Genomic_DNA"/>
</dbReference>
<name>A0A3B0WJ61_9ZZZZ</name>
<protein>
    <submittedName>
        <fullName evidence="3">Uncharacterized protein</fullName>
    </submittedName>
</protein>
<dbReference type="AlphaFoldDB" id="A0A3B0WJ61"/>
<evidence type="ECO:0000313" key="3">
    <source>
        <dbReference type="EMBL" id="VAW52530.1"/>
    </source>
</evidence>
<dbReference type="InterPro" id="IPR011990">
    <property type="entry name" value="TPR-like_helical_dom_sf"/>
</dbReference>
<dbReference type="SMART" id="SM00028">
    <property type="entry name" value="TPR"/>
    <property type="match status" value="4"/>
</dbReference>
<dbReference type="Pfam" id="PF13414">
    <property type="entry name" value="TPR_11"/>
    <property type="match status" value="1"/>
</dbReference>
<reference evidence="3" key="1">
    <citation type="submission" date="2018-06" db="EMBL/GenBank/DDBJ databases">
        <authorList>
            <person name="Zhirakovskaya E."/>
        </authorList>
    </citation>
    <scope>NUCLEOTIDE SEQUENCE</scope>
</reference>
<dbReference type="PROSITE" id="PS50005">
    <property type="entry name" value="TPR"/>
    <property type="match status" value="3"/>
</dbReference>
<dbReference type="Gene3D" id="1.25.40.10">
    <property type="entry name" value="Tetratricopeptide repeat domain"/>
    <property type="match status" value="2"/>
</dbReference>
<dbReference type="InterPro" id="IPR019734">
    <property type="entry name" value="TPR_rpt"/>
</dbReference>
<sequence length="264" mass="29753">MNIYKKLPQFLCRFFLLLFLITNFSYAEMDPFEMAEEKIETLTSQITKSPNSANLYVERGDVYFLIHEFDSSVEDYTTAIDLDKSLDSAYFGRGLALGRQGFISEGIKDLSHFIKNNSDSSLAYTKRGVRFLWLGDNDSAKNDFIRALSINPNNAEAHDDLGVVLAQAGNYLEAINHFKLTVQIEPNYQKGYHNLAMAYYVTENDALALNSVNTSLHLKPTARNSLLLKSKILAALGRLKEAAELEEEAEFLPDGDWSEQAPVQ</sequence>
<accession>A0A3B0WJ61</accession>
<dbReference type="PANTHER" id="PTHR44858">
    <property type="entry name" value="TETRATRICOPEPTIDE REPEAT PROTEIN 6"/>
    <property type="match status" value="1"/>
</dbReference>
<dbReference type="Pfam" id="PF13432">
    <property type="entry name" value="TPR_16"/>
    <property type="match status" value="1"/>
</dbReference>
<keyword evidence="1" id="KW-0677">Repeat</keyword>
<proteinExistence type="predicted"/>
<organism evidence="3">
    <name type="scientific">hydrothermal vent metagenome</name>
    <dbReference type="NCBI Taxonomy" id="652676"/>
    <lineage>
        <taxon>unclassified sequences</taxon>
        <taxon>metagenomes</taxon>
        <taxon>ecological metagenomes</taxon>
    </lineage>
</organism>
<dbReference type="SUPFAM" id="SSF48452">
    <property type="entry name" value="TPR-like"/>
    <property type="match status" value="2"/>
</dbReference>
<dbReference type="InterPro" id="IPR050498">
    <property type="entry name" value="Ycf3"/>
</dbReference>
<evidence type="ECO:0000256" key="1">
    <source>
        <dbReference type="ARBA" id="ARBA00022737"/>
    </source>
</evidence>